<name>A0ABU2H4M3_9ACTN</name>
<evidence type="ECO:0000256" key="3">
    <source>
        <dbReference type="ARBA" id="ARBA00022989"/>
    </source>
</evidence>
<evidence type="ECO:0000313" key="8">
    <source>
        <dbReference type="Proteomes" id="UP001250214"/>
    </source>
</evidence>
<organism evidence="7 8">
    <name type="scientific">Lipingzhangella rawalii</name>
    <dbReference type="NCBI Taxonomy" id="2055835"/>
    <lineage>
        <taxon>Bacteria</taxon>
        <taxon>Bacillati</taxon>
        <taxon>Actinomycetota</taxon>
        <taxon>Actinomycetes</taxon>
        <taxon>Streptosporangiales</taxon>
        <taxon>Nocardiopsidaceae</taxon>
        <taxon>Lipingzhangella</taxon>
    </lineage>
</organism>
<dbReference type="PANTHER" id="PTHR30168:SF0">
    <property type="entry name" value="INNER MEMBRANE PROTEIN"/>
    <property type="match status" value="1"/>
</dbReference>
<evidence type="ECO:0000256" key="1">
    <source>
        <dbReference type="ARBA" id="ARBA00004167"/>
    </source>
</evidence>
<keyword evidence="4 6" id="KW-0472">Membrane</keyword>
<keyword evidence="8" id="KW-1185">Reference proteome</keyword>
<dbReference type="PANTHER" id="PTHR30168">
    <property type="entry name" value="PUTATIVE MEMBRANE PROTEIN YPFJ"/>
    <property type="match status" value="1"/>
</dbReference>
<feature type="region of interest" description="Disordered" evidence="5">
    <location>
        <begin position="62"/>
        <end position="85"/>
    </location>
</feature>
<dbReference type="EMBL" id="JAVLVT010000003">
    <property type="protein sequence ID" value="MDS1270246.1"/>
    <property type="molecule type" value="Genomic_DNA"/>
</dbReference>
<comment type="caution">
    <text evidence="7">The sequence shown here is derived from an EMBL/GenBank/DDBJ whole genome shotgun (WGS) entry which is preliminary data.</text>
</comment>
<evidence type="ECO:0000256" key="2">
    <source>
        <dbReference type="ARBA" id="ARBA00022692"/>
    </source>
</evidence>
<keyword evidence="2 6" id="KW-0812">Transmembrane</keyword>
<feature type="compositionally biased region" description="Basic and acidic residues" evidence="5">
    <location>
        <begin position="283"/>
        <end position="293"/>
    </location>
</feature>
<evidence type="ECO:0000256" key="5">
    <source>
        <dbReference type="SAM" id="MobiDB-lite"/>
    </source>
</evidence>
<comment type="subcellular location">
    <subcellularLocation>
        <location evidence="1">Membrane</location>
        <topology evidence="1">Single-pass membrane protein</topology>
    </subcellularLocation>
</comment>
<evidence type="ECO:0000256" key="4">
    <source>
        <dbReference type="ARBA" id="ARBA00023136"/>
    </source>
</evidence>
<proteinExistence type="predicted"/>
<dbReference type="Proteomes" id="UP001250214">
    <property type="component" value="Unassembled WGS sequence"/>
</dbReference>
<sequence length="328" mass="35903">MVRTESMLVREKRSGLRPRPHQQRQRFSFGVLGVVAAGLGAIGLAGFVSAATIMEEQASGTALAPAAPASEMEPTGATSEIPEEGAGSEGIEHEILVANALYDTGPLDSSDCPAPDLDVTEPESMEAYLHELTDCLDDTWERQFDTADLAFSPPTRVYWMTEGQSPCGRYPAADTAAFYCRANQALYLGVEHIVENTQHAKEPEKYSMLLSHEYGHHVQGEAGILDYYQATRGAESTAERKEAWTRRSELQANCLGGAFLGSVAESFPIGEEERGNILEDVRTRGDVEPERQRTHGTPENGAMWTEHGLDRQDPAACNTWDARDELVE</sequence>
<reference evidence="8" key="1">
    <citation type="submission" date="2023-07" db="EMBL/GenBank/DDBJ databases">
        <title>Novel species in the genus Lipingzhangella isolated from Sambhar Salt Lake.</title>
        <authorList>
            <person name="Jiya N."/>
            <person name="Kajale S."/>
            <person name="Sharma A."/>
        </authorList>
    </citation>
    <scope>NUCLEOTIDE SEQUENCE [LARGE SCALE GENOMIC DNA]</scope>
    <source>
        <strain evidence="8">LS1_29</strain>
    </source>
</reference>
<feature type="transmembrane region" description="Helical" evidence="6">
    <location>
        <begin position="27"/>
        <end position="48"/>
    </location>
</feature>
<feature type="region of interest" description="Disordered" evidence="5">
    <location>
        <begin position="1"/>
        <end position="22"/>
    </location>
</feature>
<dbReference type="Pfam" id="PF04228">
    <property type="entry name" value="Zn_peptidase"/>
    <property type="match status" value="1"/>
</dbReference>
<keyword evidence="3 6" id="KW-1133">Transmembrane helix</keyword>
<evidence type="ECO:0000256" key="6">
    <source>
        <dbReference type="SAM" id="Phobius"/>
    </source>
</evidence>
<evidence type="ECO:0000313" key="7">
    <source>
        <dbReference type="EMBL" id="MDS1270246.1"/>
    </source>
</evidence>
<dbReference type="InterPro" id="IPR007343">
    <property type="entry name" value="Uncharacterised_pept_Zn_put"/>
</dbReference>
<accession>A0ABU2H4M3</accession>
<feature type="region of interest" description="Disordered" evidence="5">
    <location>
        <begin position="283"/>
        <end position="328"/>
    </location>
</feature>
<gene>
    <name evidence="7" type="ORF">RIF23_08065</name>
</gene>
<protein>
    <submittedName>
        <fullName evidence="7">Neutral zinc metallopeptidase</fullName>
    </submittedName>
</protein>